<evidence type="ECO:0000256" key="2">
    <source>
        <dbReference type="SAM" id="MobiDB-lite"/>
    </source>
</evidence>
<reference evidence="4 5" key="1">
    <citation type="journal article" date="2012" name="PLoS Pathog.">
        <title>Diverse lifestyles and strategies of plant pathogenesis encoded in the genomes of eighteen Dothideomycetes fungi.</title>
        <authorList>
            <person name="Ohm R.A."/>
            <person name="Feau N."/>
            <person name="Henrissat B."/>
            <person name="Schoch C.L."/>
            <person name="Horwitz B.A."/>
            <person name="Barry K.W."/>
            <person name="Condon B.J."/>
            <person name="Copeland A.C."/>
            <person name="Dhillon B."/>
            <person name="Glaser F."/>
            <person name="Hesse C.N."/>
            <person name="Kosti I."/>
            <person name="LaButti K."/>
            <person name="Lindquist E.A."/>
            <person name="Lucas S."/>
            <person name="Salamov A.A."/>
            <person name="Bradshaw R.E."/>
            <person name="Ciuffetti L."/>
            <person name="Hamelin R.C."/>
            <person name="Kema G.H.J."/>
            <person name="Lawrence C."/>
            <person name="Scott J.A."/>
            <person name="Spatafora J.W."/>
            <person name="Turgeon B.G."/>
            <person name="de Wit P.J.G.M."/>
            <person name="Zhong S."/>
            <person name="Goodwin S.B."/>
            <person name="Grigoriev I.V."/>
        </authorList>
    </citation>
    <scope>NUCLEOTIDE SEQUENCE [LARGE SCALE GENOMIC DNA]</scope>
    <source>
        <strain evidence="4 5">SO2202</strain>
    </source>
</reference>
<dbReference type="HOGENOM" id="CLU_024572_2_0_1"/>
<proteinExistence type="inferred from homology"/>
<feature type="region of interest" description="Disordered" evidence="2">
    <location>
        <begin position="402"/>
        <end position="438"/>
    </location>
</feature>
<dbReference type="SUPFAM" id="SSF51445">
    <property type="entry name" value="(Trans)glycosidases"/>
    <property type="match status" value="1"/>
</dbReference>
<dbReference type="GeneID" id="27901087"/>
<evidence type="ECO:0000313" key="4">
    <source>
        <dbReference type="EMBL" id="EMF14864.1"/>
    </source>
</evidence>
<dbReference type="InterPro" id="IPR013780">
    <property type="entry name" value="Glyco_hydro_b"/>
</dbReference>
<dbReference type="STRING" id="692275.M3DAH2"/>
<dbReference type="Gene3D" id="2.60.40.1180">
    <property type="entry name" value="Golgi alpha-mannosidase II"/>
    <property type="match status" value="1"/>
</dbReference>
<comment type="similarity">
    <text evidence="1">Belongs to the glycosyl hydrolase 13 family.</text>
</comment>
<gene>
    <name evidence="4" type="ORF">SEPMUDRAFT_146902</name>
</gene>
<dbReference type="SMART" id="SM00642">
    <property type="entry name" value="Aamy"/>
    <property type="match status" value="1"/>
</dbReference>
<dbReference type="CDD" id="cd11318">
    <property type="entry name" value="AmyAc_bac_fung_AmyA"/>
    <property type="match status" value="1"/>
</dbReference>
<dbReference type="OrthoDB" id="550577at2759"/>
<dbReference type="AlphaFoldDB" id="M3DAH2"/>
<dbReference type="Pfam" id="PF00128">
    <property type="entry name" value="Alpha-amylase"/>
    <property type="match status" value="1"/>
</dbReference>
<evidence type="ECO:0000313" key="5">
    <source>
        <dbReference type="Proteomes" id="UP000016931"/>
    </source>
</evidence>
<dbReference type="EMBL" id="KB456261">
    <property type="protein sequence ID" value="EMF14864.1"/>
    <property type="molecule type" value="Genomic_DNA"/>
</dbReference>
<dbReference type="SUPFAM" id="SSF51011">
    <property type="entry name" value="Glycosyl hydrolase domain"/>
    <property type="match status" value="1"/>
</dbReference>
<evidence type="ECO:0000256" key="1">
    <source>
        <dbReference type="ARBA" id="ARBA00008061"/>
    </source>
</evidence>
<name>M3DAH2_SPHMS</name>
<dbReference type="Gene3D" id="2.40.30.140">
    <property type="match status" value="1"/>
</dbReference>
<accession>M3DAH2</accession>
<dbReference type="OMA" id="QAFEWHT"/>
<organism evidence="4 5">
    <name type="scientific">Sphaerulina musiva (strain SO2202)</name>
    <name type="common">Poplar stem canker fungus</name>
    <name type="synonym">Septoria musiva</name>
    <dbReference type="NCBI Taxonomy" id="692275"/>
    <lineage>
        <taxon>Eukaryota</taxon>
        <taxon>Fungi</taxon>
        <taxon>Dikarya</taxon>
        <taxon>Ascomycota</taxon>
        <taxon>Pezizomycotina</taxon>
        <taxon>Dothideomycetes</taxon>
        <taxon>Dothideomycetidae</taxon>
        <taxon>Mycosphaerellales</taxon>
        <taxon>Mycosphaerellaceae</taxon>
        <taxon>Sphaerulina</taxon>
    </lineage>
</organism>
<dbReference type="GO" id="GO:0005975">
    <property type="term" value="P:carbohydrate metabolic process"/>
    <property type="evidence" value="ECO:0007669"/>
    <property type="project" value="InterPro"/>
</dbReference>
<dbReference type="RefSeq" id="XP_016762985.1">
    <property type="nucleotide sequence ID" value="XM_016903950.1"/>
</dbReference>
<protein>
    <submittedName>
        <fullName evidence="4">Glycoside hydrolase family 13 protein</fullName>
    </submittedName>
</protein>
<keyword evidence="4" id="KW-0378">Hydrolase</keyword>
<dbReference type="GO" id="GO:0016787">
    <property type="term" value="F:hydrolase activity"/>
    <property type="evidence" value="ECO:0007669"/>
    <property type="project" value="UniProtKB-KW"/>
</dbReference>
<sequence length="657" mass="73876">MSNSAKDNPVIFQAFEWHTRSHPPPPHETSSPSSHWSRLTRLLPTLHSFGITALWLPPGCKANSPTGNGYDCYDIWDLGEFDQKWARSTKWGCREELNLLIRTAKSLGVEIVWDAVLNHKTAGDRVEETWAVEVDPQDRRIEVTEPRKIEAWLRYDFPGRGERYSGLKWGAEHFSGTDWDQRRERNAIYKLIDDPMRTVNASLPPPIPPRPGKEHNNHHQGFNMSRFARFAKDTIQKHTALPMWKTISQRPGKGWLPDVSRTLGNYDYLLFSNIYYLHPAVRSDILNWGKWMLEEVGIDGGFRLDAAQHFSWNFTREWIEQIQETSRRQYGGREMMVVGEVLTHHVGDIIQWLDCVTPPSSSSSSSSSSEGRGNGNRRLAYAFDTPLMYSFSRVSQDVHHNSPNADLRTLLAGPSPPPGKRSAEGGHHHHHHHHPGQALVSLRPHQSLTFVTSHDTQTGQDAYVPMRQDLKALWYAFILLREGGVPIVFWGDLYGIAGDPQKGERAPAELPSCRRRRAGKLGGAGGGGSSKSLLPVIMLARKHFAHGSQQDYFDAAGCIGWVRYGVVGGGDGGGCAVILSILPASTWTIKKMFVGRAHRGERWVDCLSERAEGRAECVIDEDGCGVFACPGEGVCVYVKETEPVRRGWEFDVDVYRH</sequence>
<dbReference type="InterPro" id="IPR006047">
    <property type="entry name" value="GH13_cat_dom"/>
</dbReference>
<dbReference type="Gene3D" id="3.30.750.90">
    <property type="match status" value="1"/>
</dbReference>
<dbReference type="Proteomes" id="UP000016931">
    <property type="component" value="Unassembled WGS sequence"/>
</dbReference>
<dbReference type="Gene3D" id="3.20.20.80">
    <property type="entry name" value="Glycosidases"/>
    <property type="match status" value="1"/>
</dbReference>
<keyword evidence="5" id="KW-1185">Reference proteome</keyword>
<dbReference type="InterPro" id="IPR017853">
    <property type="entry name" value="GH"/>
</dbReference>
<evidence type="ECO:0000259" key="3">
    <source>
        <dbReference type="SMART" id="SM00642"/>
    </source>
</evidence>
<feature type="domain" description="Glycosyl hydrolase family 13 catalytic" evidence="3">
    <location>
        <begin position="9"/>
        <end position="514"/>
    </location>
</feature>
<dbReference type="PANTHER" id="PTHR43447">
    <property type="entry name" value="ALPHA-AMYLASE"/>
    <property type="match status" value="1"/>
</dbReference>
<dbReference type="eggNOG" id="ENOG502QU55">
    <property type="taxonomic scope" value="Eukaryota"/>
</dbReference>